<organism evidence="9 10">
    <name type="scientific">Granulicella pectinivorans</name>
    <dbReference type="NCBI Taxonomy" id="474950"/>
    <lineage>
        <taxon>Bacteria</taxon>
        <taxon>Pseudomonadati</taxon>
        <taxon>Acidobacteriota</taxon>
        <taxon>Terriglobia</taxon>
        <taxon>Terriglobales</taxon>
        <taxon>Acidobacteriaceae</taxon>
        <taxon>Granulicella</taxon>
    </lineage>
</organism>
<accession>A0A1I6MY56</accession>
<dbReference type="EMBL" id="FOZL01000002">
    <property type="protein sequence ID" value="SFS20635.1"/>
    <property type="molecule type" value="Genomic_DNA"/>
</dbReference>
<dbReference type="NCBIfam" id="NF004231">
    <property type="entry name" value="PRK05679.1"/>
    <property type="match status" value="1"/>
</dbReference>
<dbReference type="EC" id="1.4.3.5" evidence="5"/>
<feature type="binding site" evidence="6">
    <location>
        <begin position="59"/>
        <end position="64"/>
    </location>
    <ligand>
        <name>FMN</name>
        <dbReference type="ChEBI" id="CHEBI:58210"/>
    </ligand>
</feature>
<protein>
    <recommendedName>
        <fullName evidence="5">Pyridoxamine 5'-phosphate oxidase</fullName>
        <ecNumber evidence="5">1.4.3.5</ecNumber>
    </recommendedName>
</protein>
<keyword evidence="10" id="KW-1185">Reference proteome</keyword>
<proteinExistence type="inferred from homology"/>
<evidence type="ECO:0000256" key="4">
    <source>
        <dbReference type="ARBA" id="ARBA00023002"/>
    </source>
</evidence>
<dbReference type="AlphaFoldDB" id="A0A1I6MY56"/>
<evidence type="ECO:0000256" key="6">
    <source>
        <dbReference type="PIRSR" id="PIRSR000190-2"/>
    </source>
</evidence>
<dbReference type="GO" id="GO:0004733">
    <property type="term" value="F:pyridoxamine phosphate oxidase activity"/>
    <property type="evidence" value="ECO:0007669"/>
    <property type="project" value="UniProtKB-UniRule"/>
</dbReference>
<dbReference type="SUPFAM" id="SSF50475">
    <property type="entry name" value="FMN-binding split barrel"/>
    <property type="match status" value="1"/>
</dbReference>
<dbReference type="InterPro" id="IPR012349">
    <property type="entry name" value="Split_barrel_FMN-bd"/>
</dbReference>
<comment type="similarity">
    <text evidence="1">Belongs to the pyridoxamine 5'-phosphate oxidase family.</text>
</comment>
<evidence type="ECO:0000256" key="1">
    <source>
        <dbReference type="ARBA" id="ARBA00007301"/>
    </source>
</evidence>
<name>A0A1I6MY56_9BACT</name>
<dbReference type="PANTHER" id="PTHR10851:SF0">
    <property type="entry name" value="PYRIDOXINE-5'-PHOSPHATE OXIDASE"/>
    <property type="match status" value="1"/>
</dbReference>
<dbReference type="InterPro" id="IPR019576">
    <property type="entry name" value="Pyridoxamine_oxidase_dimer_C"/>
</dbReference>
<dbReference type="Pfam" id="PF01243">
    <property type="entry name" value="PNPOx_N"/>
    <property type="match status" value="1"/>
</dbReference>
<dbReference type="Proteomes" id="UP000199024">
    <property type="component" value="Unassembled WGS sequence"/>
</dbReference>
<dbReference type="OrthoDB" id="9780392at2"/>
<keyword evidence="3 6" id="KW-0288">FMN</keyword>
<dbReference type="PROSITE" id="PS01064">
    <property type="entry name" value="PYRIDOX_OXIDASE"/>
    <property type="match status" value="1"/>
</dbReference>
<feature type="binding site" evidence="6">
    <location>
        <position position="192"/>
    </location>
    <ligand>
        <name>FMN</name>
        <dbReference type="ChEBI" id="CHEBI:58210"/>
    </ligand>
</feature>
<feature type="domain" description="Pyridoxamine 5'-phosphate oxidase N-terminal" evidence="7">
    <location>
        <begin position="32"/>
        <end position="156"/>
    </location>
</feature>
<evidence type="ECO:0000259" key="8">
    <source>
        <dbReference type="Pfam" id="PF10590"/>
    </source>
</evidence>
<dbReference type="NCBIfam" id="TIGR00558">
    <property type="entry name" value="pdxH"/>
    <property type="match status" value="1"/>
</dbReference>
<dbReference type="PIRSF" id="PIRSF000190">
    <property type="entry name" value="Pyd_amn-ph_oxd"/>
    <property type="match status" value="1"/>
</dbReference>
<comment type="cofactor">
    <cofactor evidence="6">
        <name>FMN</name>
        <dbReference type="ChEBI" id="CHEBI:58210"/>
    </cofactor>
    <text evidence="6">Binds 1 FMN per subunit.</text>
</comment>
<dbReference type="Pfam" id="PF10590">
    <property type="entry name" value="PNP_phzG_C"/>
    <property type="match status" value="1"/>
</dbReference>
<feature type="binding site" evidence="6">
    <location>
        <position position="103"/>
    </location>
    <ligand>
        <name>FMN</name>
        <dbReference type="ChEBI" id="CHEBI:58210"/>
    </ligand>
</feature>
<dbReference type="RefSeq" id="WP_089842449.1">
    <property type="nucleotide sequence ID" value="NZ_FOZL01000002.1"/>
</dbReference>
<dbReference type="PANTHER" id="PTHR10851">
    <property type="entry name" value="PYRIDOXINE-5-PHOSPHATE OXIDASE"/>
    <property type="match status" value="1"/>
</dbReference>
<dbReference type="STRING" id="474950.SAMN05421771_3737"/>
<feature type="binding site" evidence="6">
    <location>
        <begin position="138"/>
        <end position="139"/>
    </location>
    <ligand>
        <name>FMN</name>
        <dbReference type="ChEBI" id="CHEBI:58210"/>
    </ligand>
</feature>
<dbReference type="Gene3D" id="2.30.110.10">
    <property type="entry name" value="Electron Transport, Fmn-binding Protein, Chain A"/>
    <property type="match status" value="1"/>
</dbReference>
<dbReference type="InterPro" id="IPR000659">
    <property type="entry name" value="Pyridox_Oxase"/>
</dbReference>
<evidence type="ECO:0000313" key="10">
    <source>
        <dbReference type="Proteomes" id="UP000199024"/>
    </source>
</evidence>
<evidence type="ECO:0000256" key="5">
    <source>
        <dbReference type="NCBIfam" id="TIGR00558"/>
    </source>
</evidence>
<evidence type="ECO:0000259" key="7">
    <source>
        <dbReference type="Pfam" id="PF01243"/>
    </source>
</evidence>
<feature type="binding site" evidence="6">
    <location>
        <begin position="74"/>
        <end position="75"/>
    </location>
    <ligand>
        <name>FMN</name>
        <dbReference type="ChEBI" id="CHEBI:58210"/>
    </ligand>
</feature>
<sequence length="209" mass="23782">MAAATPALTKRLFEPALEQSVDPFALFRHWLDAATETEPNDPNAMALATSTPEGHPNVRMVLMKRLDERGFSFYTNGQSQKGEELTANPYASACFHWKTQRRQVRIQGPVLQLPAADADQYFHSRSRGSQIAAVASYQSHPLLSREALEVAAEALAHQFPGEIPRPPQWLGFLIQPQRIEFWQDGRDRLHDRMLFTRDGDAWVRTRLYP</sequence>
<reference evidence="9 10" key="1">
    <citation type="submission" date="2016-10" db="EMBL/GenBank/DDBJ databases">
        <authorList>
            <person name="de Groot N.N."/>
        </authorList>
    </citation>
    <scope>NUCLEOTIDE SEQUENCE [LARGE SCALE GENOMIC DNA]</scope>
    <source>
        <strain evidence="9 10">DSM 21001</strain>
    </source>
</reference>
<feature type="binding site" evidence="6">
    <location>
        <position position="182"/>
    </location>
    <ligand>
        <name>FMN</name>
        <dbReference type="ChEBI" id="CHEBI:58210"/>
    </ligand>
</feature>
<dbReference type="InterPro" id="IPR019740">
    <property type="entry name" value="Pyridox_Oxase_CS"/>
</dbReference>
<keyword evidence="4" id="KW-0560">Oxidoreductase</keyword>
<gene>
    <name evidence="9" type="ORF">SAMN05421771_3737</name>
</gene>
<dbReference type="GO" id="GO:0010181">
    <property type="term" value="F:FMN binding"/>
    <property type="evidence" value="ECO:0007669"/>
    <property type="project" value="UniProtKB-UniRule"/>
</dbReference>
<evidence type="ECO:0000313" key="9">
    <source>
        <dbReference type="EMBL" id="SFS20635.1"/>
    </source>
</evidence>
<evidence type="ECO:0000256" key="3">
    <source>
        <dbReference type="ARBA" id="ARBA00022643"/>
    </source>
</evidence>
<dbReference type="GO" id="GO:0008615">
    <property type="term" value="P:pyridoxine biosynthetic process"/>
    <property type="evidence" value="ECO:0007669"/>
    <property type="project" value="UniProtKB-UniRule"/>
</dbReference>
<feature type="binding site" evidence="6">
    <location>
        <position position="81"/>
    </location>
    <ligand>
        <name>FMN</name>
        <dbReference type="ChEBI" id="CHEBI:58210"/>
    </ligand>
</feature>
<feature type="domain" description="Pyridoxine 5'-phosphate oxidase dimerisation C-terminal" evidence="8">
    <location>
        <begin position="169"/>
        <end position="209"/>
    </location>
</feature>
<keyword evidence="2" id="KW-0285">Flavoprotein</keyword>
<evidence type="ECO:0000256" key="2">
    <source>
        <dbReference type="ARBA" id="ARBA00022630"/>
    </source>
</evidence>
<dbReference type="HAMAP" id="MF_01629">
    <property type="entry name" value="PdxH"/>
    <property type="match status" value="1"/>
</dbReference>
<dbReference type="InterPro" id="IPR011576">
    <property type="entry name" value="Pyridox_Oxase_N"/>
</dbReference>